<dbReference type="Gene3D" id="1.20.1250.20">
    <property type="entry name" value="MFS general substrate transporter like domains"/>
    <property type="match status" value="1"/>
</dbReference>
<feature type="transmembrane region" description="Helical" evidence="7">
    <location>
        <begin position="212"/>
        <end position="232"/>
    </location>
</feature>
<feature type="transmembrane region" description="Helical" evidence="7">
    <location>
        <begin position="476"/>
        <end position="500"/>
    </location>
</feature>
<dbReference type="NCBIfam" id="TIGR00711">
    <property type="entry name" value="efflux_EmrB"/>
    <property type="match status" value="1"/>
</dbReference>
<evidence type="ECO:0000256" key="6">
    <source>
        <dbReference type="ARBA" id="ARBA00023136"/>
    </source>
</evidence>
<dbReference type="FunFam" id="1.20.1720.10:FF:000004">
    <property type="entry name" value="EmrB/QacA family drug resistance transporter"/>
    <property type="match status" value="1"/>
</dbReference>
<keyword evidence="4 7" id="KW-0812">Transmembrane</keyword>
<dbReference type="CDD" id="cd17502">
    <property type="entry name" value="MFS_Azr1_MDR_like"/>
    <property type="match status" value="1"/>
</dbReference>
<evidence type="ECO:0000256" key="3">
    <source>
        <dbReference type="ARBA" id="ARBA00022475"/>
    </source>
</evidence>
<accession>A0A1H1IPR0</accession>
<evidence type="ECO:0000256" key="1">
    <source>
        <dbReference type="ARBA" id="ARBA00004651"/>
    </source>
</evidence>
<dbReference type="AlphaFoldDB" id="A0A1H1IPR0"/>
<dbReference type="PANTHER" id="PTHR23501">
    <property type="entry name" value="MAJOR FACILITATOR SUPERFAMILY"/>
    <property type="match status" value="1"/>
</dbReference>
<proteinExistence type="predicted"/>
<feature type="transmembrane region" description="Helical" evidence="7">
    <location>
        <begin position="420"/>
        <end position="438"/>
    </location>
</feature>
<feature type="domain" description="Major facilitator superfamily (MFS) profile" evidence="8">
    <location>
        <begin position="29"/>
        <end position="507"/>
    </location>
</feature>
<gene>
    <name evidence="9" type="ORF">SAMN05443245_5470</name>
</gene>
<feature type="transmembrane region" description="Helical" evidence="7">
    <location>
        <begin position="182"/>
        <end position="200"/>
    </location>
</feature>
<keyword evidence="10" id="KW-1185">Reference proteome</keyword>
<feature type="transmembrane region" description="Helical" evidence="7">
    <location>
        <begin position="348"/>
        <end position="368"/>
    </location>
</feature>
<dbReference type="Pfam" id="PF07690">
    <property type="entry name" value="MFS_1"/>
    <property type="match status" value="1"/>
</dbReference>
<protein>
    <submittedName>
        <fullName evidence="9">Drug resistance transporter, EmrB/QacA subfamily</fullName>
    </submittedName>
</protein>
<dbReference type="InterPro" id="IPR011701">
    <property type="entry name" value="MFS"/>
</dbReference>
<feature type="transmembrane region" description="Helical" evidence="7">
    <location>
        <begin position="63"/>
        <end position="82"/>
    </location>
</feature>
<evidence type="ECO:0000256" key="4">
    <source>
        <dbReference type="ARBA" id="ARBA00022692"/>
    </source>
</evidence>
<comment type="subcellular location">
    <subcellularLocation>
        <location evidence="1">Cell membrane</location>
        <topology evidence="1">Multi-pass membrane protein</topology>
    </subcellularLocation>
</comment>
<dbReference type="InterPro" id="IPR004638">
    <property type="entry name" value="EmrB-like"/>
</dbReference>
<keyword evidence="2" id="KW-0813">Transport</keyword>
<dbReference type="SUPFAM" id="SSF103473">
    <property type="entry name" value="MFS general substrate transporter"/>
    <property type="match status" value="1"/>
</dbReference>
<dbReference type="EMBL" id="FNKP01000002">
    <property type="protein sequence ID" value="SDR39653.1"/>
    <property type="molecule type" value="Genomic_DNA"/>
</dbReference>
<dbReference type="RefSeq" id="WP_074770392.1">
    <property type="nucleotide sequence ID" value="NZ_FNKP01000002.1"/>
</dbReference>
<dbReference type="InterPro" id="IPR036259">
    <property type="entry name" value="MFS_trans_sf"/>
</dbReference>
<dbReference type="PROSITE" id="PS50850">
    <property type="entry name" value="MFS"/>
    <property type="match status" value="1"/>
</dbReference>
<evidence type="ECO:0000256" key="5">
    <source>
        <dbReference type="ARBA" id="ARBA00022989"/>
    </source>
</evidence>
<reference evidence="10" key="1">
    <citation type="submission" date="2016-10" db="EMBL/GenBank/DDBJ databases">
        <authorList>
            <person name="Varghese N."/>
        </authorList>
    </citation>
    <scope>NUCLEOTIDE SEQUENCE [LARGE SCALE GENOMIC DNA]</scope>
    <source>
        <strain evidence="10">GAS106B</strain>
    </source>
</reference>
<feature type="transmembrane region" description="Helical" evidence="7">
    <location>
        <begin position="156"/>
        <end position="176"/>
    </location>
</feature>
<dbReference type="OrthoDB" id="9807274at2"/>
<evidence type="ECO:0000313" key="9">
    <source>
        <dbReference type="EMBL" id="SDR39653.1"/>
    </source>
</evidence>
<keyword evidence="6 7" id="KW-0472">Membrane</keyword>
<feature type="transmembrane region" description="Helical" evidence="7">
    <location>
        <begin position="238"/>
        <end position="261"/>
    </location>
</feature>
<feature type="transmembrane region" description="Helical" evidence="7">
    <location>
        <begin position="282"/>
        <end position="307"/>
    </location>
</feature>
<evidence type="ECO:0000256" key="7">
    <source>
        <dbReference type="SAM" id="Phobius"/>
    </source>
</evidence>
<feature type="transmembrane region" description="Helical" evidence="7">
    <location>
        <begin position="94"/>
        <end position="121"/>
    </location>
</feature>
<evidence type="ECO:0000259" key="8">
    <source>
        <dbReference type="PROSITE" id="PS50850"/>
    </source>
</evidence>
<keyword evidence="3" id="KW-1003">Cell membrane</keyword>
<feature type="transmembrane region" description="Helical" evidence="7">
    <location>
        <begin position="29"/>
        <end position="51"/>
    </location>
</feature>
<feature type="transmembrane region" description="Helical" evidence="7">
    <location>
        <begin position="127"/>
        <end position="144"/>
    </location>
</feature>
<dbReference type="GO" id="GO:0022857">
    <property type="term" value="F:transmembrane transporter activity"/>
    <property type="evidence" value="ECO:0007669"/>
    <property type="project" value="InterPro"/>
</dbReference>
<feature type="transmembrane region" description="Helical" evidence="7">
    <location>
        <begin position="374"/>
        <end position="399"/>
    </location>
</feature>
<evidence type="ECO:0000313" key="10">
    <source>
        <dbReference type="Proteomes" id="UP000183487"/>
    </source>
</evidence>
<dbReference type="Gene3D" id="1.20.1720.10">
    <property type="entry name" value="Multidrug resistance protein D"/>
    <property type="match status" value="1"/>
</dbReference>
<dbReference type="PANTHER" id="PTHR23501:SF197">
    <property type="entry name" value="COMD"/>
    <property type="match status" value="1"/>
</dbReference>
<organism evidence="9 10">
    <name type="scientific">Paraburkholderia fungorum</name>
    <dbReference type="NCBI Taxonomy" id="134537"/>
    <lineage>
        <taxon>Bacteria</taxon>
        <taxon>Pseudomonadati</taxon>
        <taxon>Pseudomonadota</taxon>
        <taxon>Betaproteobacteria</taxon>
        <taxon>Burkholderiales</taxon>
        <taxon>Burkholderiaceae</taxon>
        <taxon>Paraburkholderia</taxon>
    </lineage>
</organism>
<evidence type="ECO:0000256" key="2">
    <source>
        <dbReference type="ARBA" id="ARBA00022448"/>
    </source>
</evidence>
<sequence length="515" mass="53483">MSSPSARSTPTPDAAEASQAIPLSQRRRVFAGLMLAMILAALDQSIVSTALPVISGDLGGLSHLTWAVTAFMLTSTISAPLYGKLSDMYGRKPFFVASISLFVVASMLCGAAQSMLALILFRALQGLGAGGLMTLSQTLVGSIVPMRERGRYQGLVTGAFAISSVAGPLLGGFITSHASWRWIFYINLPVGAAALALVLSSLPKVARGSGHTIDYAGAILVCIGTSALLLLFNANTSTLLSGTEAMLILLVVALASYALLVRVERSAAEPVIDLKLFRIIPYATCVAASGVMSFAMMGSLVFMPLYYQLVLHQTPEESGAMMLPQVLMMLVTSVTAGRFSAGARRISILLSVGVGLECLGLVLLALFAHIGASIGLFLVSMAILGAGMGIGMPNATVIVQNAVPQAVLGTATATMSFVRSLGGSLGAALSGGIMSFVLKKQIADLPASFDSSAMLDRGMAAIGQLPTDQQTQIVSIYRTAIGSSLIAGGIVMFIGFVLVLSLTRRPVERAVTNKP</sequence>
<feature type="transmembrane region" description="Helical" evidence="7">
    <location>
        <begin position="319"/>
        <end position="336"/>
    </location>
</feature>
<name>A0A1H1IPR0_9BURK</name>
<keyword evidence="5 7" id="KW-1133">Transmembrane helix</keyword>
<dbReference type="GO" id="GO:0005886">
    <property type="term" value="C:plasma membrane"/>
    <property type="evidence" value="ECO:0007669"/>
    <property type="project" value="UniProtKB-SubCell"/>
</dbReference>
<dbReference type="InterPro" id="IPR020846">
    <property type="entry name" value="MFS_dom"/>
</dbReference>
<dbReference type="PRINTS" id="PR01036">
    <property type="entry name" value="TCRTETB"/>
</dbReference>
<dbReference type="Proteomes" id="UP000183487">
    <property type="component" value="Unassembled WGS sequence"/>
</dbReference>